<dbReference type="SUPFAM" id="SSF57802">
    <property type="entry name" value="Rubredoxin-like"/>
    <property type="match status" value="1"/>
</dbReference>
<organism evidence="2 3">
    <name type="scientific">Dietzia timorensis</name>
    <dbReference type="NCBI Taxonomy" id="499555"/>
    <lineage>
        <taxon>Bacteria</taxon>
        <taxon>Bacillati</taxon>
        <taxon>Actinomycetota</taxon>
        <taxon>Actinomycetes</taxon>
        <taxon>Mycobacteriales</taxon>
        <taxon>Dietziaceae</taxon>
        <taxon>Dietzia</taxon>
    </lineage>
</organism>
<dbReference type="InterPro" id="IPR001279">
    <property type="entry name" value="Metallo-B-lactamas"/>
</dbReference>
<dbReference type="KEGG" id="dtm:BJL86_2971"/>
<dbReference type="Gene3D" id="3.60.15.10">
    <property type="entry name" value="Ribonuclease Z/Hydroxyacylglutathione hydrolase-like"/>
    <property type="match status" value="1"/>
</dbReference>
<feature type="domain" description="Metallo-beta-lactamase" evidence="1">
    <location>
        <begin position="80"/>
        <end position="248"/>
    </location>
</feature>
<dbReference type="RefSeq" id="WP_067477355.1">
    <property type="nucleotide sequence ID" value="NZ_CP015961.1"/>
</dbReference>
<keyword evidence="3" id="KW-1185">Reference proteome</keyword>
<protein>
    <submittedName>
        <fullName evidence="2">Uncharacterized protein YmaE</fullName>
    </submittedName>
</protein>
<reference evidence="2 3" key="1">
    <citation type="submission" date="2016-06" db="EMBL/GenBank/DDBJ databases">
        <title>Complete genome sequence of a saline-alkali tolerant type strain Dietzia timorensis ID05-A0528T.</title>
        <authorList>
            <person name="Wu X."/>
        </authorList>
    </citation>
    <scope>NUCLEOTIDE SEQUENCE [LARGE SCALE GENOMIC DNA]</scope>
    <source>
        <strain evidence="2 3">ID05-A0528</strain>
    </source>
</reference>
<dbReference type="SUPFAM" id="SSF56281">
    <property type="entry name" value="Metallo-hydrolase/oxidoreductase"/>
    <property type="match status" value="1"/>
</dbReference>
<proteinExistence type="predicted"/>
<dbReference type="EMBL" id="CP015961">
    <property type="protein sequence ID" value="ANI93730.1"/>
    <property type="molecule type" value="Genomic_DNA"/>
</dbReference>
<gene>
    <name evidence="2" type="ORF">BJL86_2971</name>
</gene>
<sequence>MDNDFGAATTIQCATCGVERVGDALPDVCPICADERQFVPPRGQEWTSPERAGANGASLEIVEFEPRVLGIRQHRCPGIGQVPILLQTDAGNVLLEAPNYFDDAVHAEISRLGGVEAIVPSHPHMYGLQSVWSRAFGGAPVFISAADEEWLGVRPENTVIWDGETEILPGVRASQPGGHFPGSNVVHWTAPDGAGVLFAGDTIGPVRDTGWVTFMRSYPNWIPLSAAVVRRIAEHVSRYEFDRLYGNFGGSVLSDASGAVRRSADRYAAWVSGVYDDLT</sequence>
<dbReference type="PANTHER" id="PTHR36839">
    <property type="entry name" value="METALLO-BETA-LACTAMASE FAMILY PROTEIN (AFU_ORTHOLOGUE AFUA_5G12770)"/>
    <property type="match status" value="1"/>
</dbReference>
<dbReference type="STRING" id="499555.BJL86_2971"/>
<name>A0A173LRJ9_9ACTN</name>
<dbReference type="Proteomes" id="UP000186104">
    <property type="component" value="Chromosome"/>
</dbReference>
<dbReference type="InterPro" id="IPR036866">
    <property type="entry name" value="RibonucZ/Hydroxyglut_hydro"/>
</dbReference>
<dbReference type="AlphaFoldDB" id="A0A173LRJ9"/>
<evidence type="ECO:0000313" key="3">
    <source>
        <dbReference type="Proteomes" id="UP000186104"/>
    </source>
</evidence>
<accession>A0A173LRJ9</accession>
<evidence type="ECO:0000313" key="2">
    <source>
        <dbReference type="EMBL" id="ANI93730.1"/>
    </source>
</evidence>
<dbReference type="PANTHER" id="PTHR36839:SF1">
    <property type="entry name" value="METALLO-BETA-LACTAMASE FAMILY PROTEIN (AFU_ORTHOLOGUE AFUA_5G12770)"/>
    <property type="match status" value="1"/>
</dbReference>
<evidence type="ECO:0000259" key="1">
    <source>
        <dbReference type="SMART" id="SM00849"/>
    </source>
</evidence>
<dbReference type="SMART" id="SM00849">
    <property type="entry name" value="Lactamase_B"/>
    <property type="match status" value="1"/>
</dbReference>
<dbReference type="OrthoDB" id="2373347at2"/>